<dbReference type="InParanoid" id="E8MZR5"/>
<evidence type="ECO:0000256" key="3">
    <source>
        <dbReference type="SAM" id="Phobius"/>
    </source>
</evidence>
<keyword evidence="3" id="KW-0812">Transmembrane</keyword>
<evidence type="ECO:0000256" key="2">
    <source>
        <dbReference type="SAM" id="MobiDB-lite"/>
    </source>
</evidence>
<dbReference type="STRING" id="926569.ANT_25870"/>
<feature type="region of interest" description="Disordered" evidence="2">
    <location>
        <begin position="1"/>
        <end position="38"/>
    </location>
</feature>
<dbReference type="OrthoDB" id="9898050at2"/>
<sequence length="221" mass="24872">MSENENLPPEPALSPEQPAPEPVKAVKLEAQKPQQKPKGSWLGRFFRHILSAETRTGRIVRPVLRVVGFIVAFYALGVLTVYLLMVQPARAEIRTLQETLARTTVELRDTQDKLQKVEKEVLDARKAEARSALLEGLYPVTLARLYVADRKISDARAALNQAEEVLKKAYPILETQKLADPKTLSTLIELTRADLGRDTRLAEQDLERLTSEILLTVEKLK</sequence>
<keyword evidence="1" id="KW-0175">Coiled coil</keyword>
<dbReference type="AlphaFoldDB" id="E8MZR5"/>
<protein>
    <submittedName>
        <fullName evidence="4">Uncharacterized protein</fullName>
    </submittedName>
</protein>
<feature type="transmembrane region" description="Helical" evidence="3">
    <location>
        <begin position="63"/>
        <end position="85"/>
    </location>
</feature>
<name>E8MZR5_ANATU</name>
<dbReference type="RefSeq" id="WP_013560968.1">
    <property type="nucleotide sequence ID" value="NC_014960.1"/>
</dbReference>
<dbReference type="KEGG" id="atm:ANT_25870"/>
<dbReference type="EMBL" id="AP012029">
    <property type="protein sequence ID" value="BAJ64613.1"/>
    <property type="molecule type" value="Genomic_DNA"/>
</dbReference>
<keyword evidence="3" id="KW-0472">Membrane</keyword>
<evidence type="ECO:0000313" key="4">
    <source>
        <dbReference type="EMBL" id="BAJ64613.1"/>
    </source>
</evidence>
<dbReference type="HOGENOM" id="CLU_1248494_0_0_0"/>
<keyword evidence="3" id="KW-1133">Transmembrane helix</keyword>
<keyword evidence="5" id="KW-1185">Reference proteome</keyword>
<feature type="coiled-coil region" evidence="1">
    <location>
        <begin position="93"/>
        <end position="127"/>
    </location>
</feature>
<feature type="compositionally biased region" description="Pro residues" evidence="2">
    <location>
        <begin position="8"/>
        <end position="21"/>
    </location>
</feature>
<dbReference type="Proteomes" id="UP000008922">
    <property type="component" value="Chromosome"/>
</dbReference>
<organism evidence="4 5">
    <name type="scientific">Anaerolinea thermophila (strain DSM 14523 / JCM 11388 / NBRC 100420 / UNI-1)</name>
    <dbReference type="NCBI Taxonomy" id="926569"/>
    <lineage>
        <taxon>Bacteria</taxon>
        <taxon>Bacillati</taxon>
        <taxon>Chloroflexota</taxon>
        <taxon>Anaerolineae</taxon>
        <taxon>Anaerolineales</taxon>
        <taxon>Anaerolineaceae</taxon>
        <taxon>Anaerolinea</taxon>
    </lineage>
</organism>
<gene>
    <name evidence="4" type="ordered locus">ANT_25870</name>
</gene>
<evidence type="ECO:0000313" key="5">
    <source>
        <dbReference type="Proteomes" id="UP000008922"/>
    </source>
</evidence>
<accession>E8MZR5</accession>
<reference evidence="4 5" key="1">
    <citation type="submission" date="2010-12" db="EMBL/GenBank/DDBJ databases">
        <title>Whole genome sequence of Anaerolinea thermophila UNI-1.</title>
        <authorList>
            <person name="Narita-Yamada S."/>
            <person name="Kishi E."/>
            <person name="Watanabe Y."/>
            <person name="Takasaki K."/>
            <person name="Ankai A."/>
            <person name="Oguchi A."/>
            <person name="Fukui S."/>
            <person name="Takahashi M."/>
            <person name="Yashiro I."/>
            <person name="Hosoyama A."/>
            <person name="Sekiguchi Y."/>
            <person name="Hanada S."/>
            <person name="Fujita N."/>
        </authorList>
    </citation>
    <scope>NUCLEOTIDE SEQUENCE [LARGE SCALE GENOMIC DNA]</scope>
    <source>
        <strain evidence="5">DSM 14523 / JCM 11388 / NBRC 100420 / UNI-1</strain>
    </source>
</reference>
<evidence type="ECO:0000256" key="1">
    <source>
        <dbReference type="SAM" id="Coils"/>
    </source>
</evidence>
<proteinExistence type="predicted"/>